<dbReference type="InterPro" id="IPR010753">
    <property type="entry name" value="DUF1330"/>
</dbReference>
<dbReference type="Pfam" id="PF07045">
    <property type="entry name" value="DUF1330"/>
    <property type="match status" value="1"/>
</dbReference>
<dbReference type="AlphaFoldDB" id="A0A3G9G9J1"/>
<dbReference type="OrthoDB" id="9806380at2"/>
<accession>A0A3G9G9J1</accession>
<gene>
    <name evidence="2" type="ORF">EM6_1654</name>
</gene>
<dbReference type="PANTHER" id="PTHR41521">
    <property type="match status" value="1"/>
</dbReference>
<dbReference type="PANTHER" id="PTHR41521:SF4">
    <property type="entry name" value="BLR0684 PROTEIN"/>
    <property type="match status" value="1"/>
</dbReference>
<reference evidence="3" key="1">
    <citation type="journal article" date="2017" name="Biotechnol. Biofuels">
        <title>Evaluation of environmental bacterial communities as a factor affecting the growth of duckweed Lemna minor.</title>
        <authorList>
            <person name="Ishizawa H."/>
            <person name="Kuroda M."/>
            <person name="Morikawa M."/>
            <person name="Ike M."/>
        </authorList>
    </citation>
    <scope>NUCLEOTIDE SEQUENCE [LARGE SCALE GENOMIC DNA]</scope>
    <source>
        <strain evidence="3">M6</strain>
    </source>
</reference>
<feature type="domain" description="DUF1330" evidence="1">
    <location>
        <begin position="3"/>
        <end position="95"/>
    </location>
</feature>
<evidence type="ECO:0000313" key="3">
    <source>
        <dbReference type="Proteomes" id="UP000278756"/>
    </source>
</evidence>
<organism evidence="2 3">
    <name type="scientific">Asticcacaulis excentricus</name>
    <dbReference type="NCBI Taxonomy" id="78587"/>
    <lineage>
        <taxon>Bacteria</taxon>
        <taxon>Pseudomonadati</taxon>
        <taxon>Pseudomonadota</taxon>
        <taxon>Alphaproteobacteria</taxon>
        <taxon>Caulobacterales</taxon>
        <taxon>Caulobacteraceae</taxon>
        <taxon>Asticcacaulis</taxon>
    </lineage>
</organism>
<dbReference type="InterPro" id="IPR011008">
    <property type="entry name" value="Dimeric_a/b-barrel"/>
</dbReference>
<dbReference type="EMBL" id="AP018827">
    <property type="protein sequence ID" value="BBF81059.1"/>
    <property type="molecule type" value="Genomic_DNA"/>
</dbReference>
<protein>
    <recommendedName>
        <fullName evidence="1">DUF1330 domain-containing protein</fullName>
    </recommendedName>
</protein>
<evidence type="ECO:0000259" key="1">
    <source>
        <dbReference type="Pfam" id="PF07045"/>
    </source>
</evidence>
<sequence>MPKAYIIAQAKVTDPESYAKYGAGTKAPAEAFNMTPLARGGRSQVLEGEGFPRVVVLEFPSYEAALGYYHSPEYQAAREHRLNAAEFNMVVVEGVE</sequence>
<reference evidence="3" key="2">
    <citation type="journal article" date="2017" name="Plant Physiol. Biochem.">
        <title>Differential oxidative and antioxidative response of duckweed Lemna minor toward plant growth promoting/inhibiting bacteria.</title>
        <authorList>
            <person name="Ishizawa H."/>
            <person name="Kuroda M."/>
            <person name="Morikawa M."/>
            <person name="Ike M."/>
        </authorList>
    </citation>
    <scope>NUCLEOTIDE SEQUENCE [LARGE SCALE GENOMIC DNA]</scope>
    <source>
        <strain evidence="3">M6</strain>
    </source>
</reference>
<evidence type="ECO:0000313" key="2">
    <source>
        <dbReference type="EMBL" id="BBF81059.1"/>
    </source>
</evidence>
<dbReference type="Gene3D" id="3.30.70.100">
    <property type="match status" value="1"/>
</dbReference>
<name>A0A3G9G9J1_9CAUL</name>
<dbReference type="RefSeq" id="WP_126421867.1">
    <property type="nucleotide sequence ID" value="NZ_AP018827.1"/>
</dbReference>
<proteinExistence type="predicted"/>
<dbReference type="Proteomes" id="UP000278756">
    <property type="component" value="Chromosome 1"/>
</dbReference>
<dbReference type="SUPFAM" id="SSF54909">
    <property type="entry name" value="Dimeric alpha+beta barrel"/>
    <property type="match status" value="1"/>
</dbReference>